<dbReference type="EMBL" id="GBXM01060187">
    <property type="protein sequence ID" value="JAH48390.1"/>
    <property type="molecule type" value="Transcribed_RNA"/>
</dbReference>
<dbReference type="AlphaFoldDB" id="A0A0E9T608"/>
<reference evidence="1" key="1">
    <citation type="submission" date="2014-11" db="EMBL/GenBank/DDBJ databases">
        <authorList>
            <person name="Amaro Gonzalez C."/>
        </authorList>
    </citation>
    <scope>NUCLEOTIDE SEQUENCE</scope>
</reference>
<proteinExistence type="predicted"/>
<protein>
    <submittedName>
        <fullName evidence="1">Uncharacterized protein</fullName>
    </submittedName>
</protein>
<reference evidence="1" key="2">
    <citation type="journal article" date="2015" name="Fish Shellfish Immunol.">
        <title>Early steps in the European eel (Anguilla anguilla)-Vibrio vulnificus interaction in the gills: Role of the RtxA13 toxin.</title>
        <authorList>
            <person name="Callol A."/>
            <person name="Pajuelo D."/>
            <person name="Ebbesson L."/>
            <person name="Teles M."/>
            <person name="MacKenzie S."/>
            <person name="Amaro C."/>
        </authorList>
    </citation>
    <scope>NUCLEOTIDE SEQUENCE</scope>
</reference>
<accession>A0A0E9T608</accession>
<evidence type="ECO:0000313" key="1">
    <source>
        <dbReference type="EMBL" id="JAH48390.1"/>
    </source>
</evidence>
<sequence length="42" mass="4792">MKQTKIIKKSAGLKIPTLEQMLLGRPVPQQNINLPLRQLCLH</sequence>
<name>A0A0E9T608_ANGAN</name>
<organism evidence="1">
    <name type="scientific">Anguilla anguilla</name>
    <name type="common">European freshwater eel</name>
    <name type="synonym">Muraena anguilla</name>
    <dbReference type="NCBI Taxonomy" id="7936"/>
    <lineage>
        <taxon>Eukaryota</taxon>
        <taxon>Metazoa</taxon>
        <taxon>Chordata</taxon>
        <taxon>Craniata</taxon>
        <taxon>Vertebrata</taxon>
        <taxon>Euteleostomi</taxon>
        <taxon>Actinopterygii</taxon>
        <taxon>Neopterygii</taxon>
        <taxon>Teleostei</taxon>
        <taxon>Anguilliformes</taxon>
        <taxon>Anguillidae</taxon>
        <taxon>Anguilla</taxon>
    </lineage>
</organism>